<dbReference type="OrthoDB" id="185373at2759"/>
<dbReference type="EMBL" id="PGGS01000058">
    <property type="protein sequence ID" value="PNH10376.1"/>
    <property type="molecule type" value="Genomic_DNA"/>
</dbReference>
<protein>
    <recommendedName>
        <fullName evidence="3">Pentatricopeptide repeat-containing protein</fullName>
    </recommendedName>
</protein>
<sequence length="166" mass="17817">MQAGLSPPLLRPCPAALRSPRPFSSGRAAPALRQFVCRARLEEAAEQSEEERTASARAEVTRRIKTLGAAGRVRDAITALAGLANLGIQPDTRAATALVQACSRDMELAQSIFEEMFGEFLVPDEVSFAVLLRGYGGLTPPAWPRIDATLTSMRMKYGIEPTAACA</sequence>
<dbReference type="AlphaFoldDB" id="A0A2J8ACZ1"/>
<reference evidence="1 2" key="1">
    <citation type="journal article" date="2017" name="Mol. Biol. Evol.">
        <title>The 4-celled Tetrabaena socialis nuclear genome reveals the essential components for genetic control of cell number at the origin of multicellularity in the volvocine lineage.</title>
        <authorList>
            <person name="Featherston J."/>
            <person name="Arakaki Y."/>
            <person name="Hanschen E.R."/>
            <person name="Ferris P.J."/>
            <person name="Michod R.E."/>
            <person name="Olson B.J.S.C."/>
            <person name="Nozaki H."/>
            <person name="Durand P.M."/>
        </authorList>
    </citation>
    <scope>NUCLEOTIDE SEQUENCE [LARGE SCALE GENOMIC DNA]</scope>
    <source>
        <strain evidence="1 2">NIES-571</strain>
    </source>
</reference>
<organism evidence="1 2">
    <name type="scientific">Tetrabaena socialis</name>
    <dbReference type="NCBI Taxonomy" id="47790"/>
    <lineage>
        <taxon>Eukaryota</taxon>
        <taxon>Viridiplantae</taxon>
        <taxon>Chlorophyta</taxon>
        <taxon>core chlorophytes</taxon>
        <taxon>Chlorophyceae</taxon>
        <taxon>CS clade</taxon>
        <taxon>Chlamydomonadales</taxon>
        <taxon>Tetrabaenaceae</taxon>
        <taxon>Tetrabaena</taxon>
    </lineage>
</organism>
<evidence type="ECO:0000313" key="2">
    <source>
        <dbReference type="Proteomes" id="UP000236333"/>
    </source>
</evidence>
<dbReference type="InterPro" id="IPR011990">
    <property type="entry name" value="TPR-like_helical_dom_sf"/>
</dbReference>
<name>A0A2J8ACZ1_9CHLO</name>
<evidence type="ECO:0008006" key="3">
    <source>
        <dbReference type="Google" id="ProtNLM"/>
    </source>
</evidence>
<comment type="caution">
    <text evidence="1">The sequence shown here is derived from an EMBL/GenBank/DDBJ whole genome shotgun (WGS) entry which is preliminary data.</text>
</comment>
<gene>
    <name evidence="1" type="ORF">TSOC_002919</name>
</gene>
<dbReference type="Gene3D" id="1.25.40.10">
    <property type="entry name" value="Tetratricopeptide repeat domain"/>
    <property type="match status" value="1"/>
</dbReference>
<dbReference type="Proteomes" id="UP000236333">
    <property type="component" value="Unassembled WGS sequence"/>
</dbReference>
<accession>A0A2J8ACZ1</accession>
<proteinExistence type="predicted"/>
<evidence type="ECO:0000313" key="1">
    <source>
        <dbReference type="EMBL" id="PNH10376.1"/>
    </source>
</evidence>
<keyword evidence="2" id="KW-1185">Reference proteome</keyword>